<keyword evidence="4" id="KW-1185">Reference proteome</keyword>
<evidence type="ECO:0000256" key="1">
    <source>
        <dbReference type="SAM" id="Coils"/>
    </source>
</evidence>
<evidence type="ECO:0000256" key="2">
    <source>
        <dbReference type="SAM" id="MobiDB-lite"/>
    </source>
</evidence>
<feature type="region of interest" description="Disordered" evidence="2">
    <location>
        <begin position="1"/>
        <end position="23"/>
    </location>
</feature>
<dbReference type="EMBL" id="MU864929">
    <property type="protein sequence ID" value="KAK4466928.1"/>
    <property type="molecule type" value="Genomic_DNA"/>
</dbReference>
<feature type="region of interest" description="Disordered" evidence="2">
    <location>
        <begin position="399"/>
        <end position="473"/>
    </location>
</feature>
<feature type="compositionally biased region" description="Polar residues" evidence="2">
    <location>
        <begin position="426"/>
        <end position="438"/>
    </location>
</feature>
<organism evidence="3 4">
    <name type="scientific">Cladorrhinum samala</name>
    <dbReference type="NCBI Taxonomy" id="585594"/>
    <lineage>
        <taxon>Eukaryota</taxon>
        <taxon>Fungi</taxon>
        <taxon>Dikarya</taxon>
        <taxon>Ascomycota</taxon>
        <taxon>Pezizomycotina</taxon>
        <taxon>Sordariomycetes</taxon>
        <taxon>Sordariomycetidae</taxon>
        <taxon>Sordariales</taxon>
        <taxon>Podosporaceae</taxon>
        <taxon>Cladorrhinum</taxon>
    </lineage>
</organism>
<name>A0AAV9I2S0_9PEZI</name>
<feature type="coiled-coil region" evidence="1">
    <location>
        <begin position="280"/>
        <end position="310"/>
    </location>
</feature>
<proteinExistence type="predicted"/>
<dbReference type="AlphaFoldDB" id="A0AAV9I2S0"/>
<evidence type="ECO:0000313" key="3">
    <source>
        <dbReference type="EMBL" id="KAK4466928.1"/>
    </source>
</evidence>
<feature type="compositionally biased region" description="Low complexity" evidence="2">
    <location>
        <begin position="457"/>
        <end position="471"/>
    </location>
</feature>
<keyword evidence="1" id="KW-0175">Coiled coil</keyword>
<comment type="caution">
    <text evidence="3">The sequence shown here is derived from an EMBL/GenBank/DDBJ whole genome shotgun (WGS) entry which is preliminary data.</text>
</comment>
<reference evidence="3" key="1">
    <citation type="journal article" date="2023" name="Mol. Phylogenet. Evol.">
        <title>Genome-scale phylogeny and comparative genomics of the fungal order Sordariales.</title>
        <authorList>
            <person name="Hensen N."/>
            <person name="Bonometti L."/>
            <person name="Westerberg I."/>
            <person name="Brannstrom I.O."/>
            <person name="Guillou S."/>
            <person name="Cros-Aarteil S."/>
            <person name="Calhoun S."/>
            <person name="Haridas S."/>
            <person name="Kuo A."/>
            <person name="Mondo S."/>
            <person name="Pangilinan J."/>
            <person name="Riley R."/>
            <person name="LaButti K."/>
            <person name="Andreopoulos B."/>
            <person name="Lipzen A."/>
            <person name="Chen C."/>
            <person name="Yan M."/>
            <person name="Daum C."/>
            <person name="Ng V."/>
            <person name="Clum A."/>
            <person name="Steindorff A."/>
            <person name="Ohm R.A."/>
            <person name="Martin F."/>
            <person name="Silar P."/>
            <person name="Natvig D.O."/>
            <person name="Lalanne C."/>
            <person name="Gautier V."/>
            <person name="Ament-Velasquez S.L."/>
            <person name="Kruys A."/>
            <person name="Hutchinson M.I."/>
            <person name="Powell A.J."/>
            <person name="Barry K."/>
            <person name="Miller A.N."/>
            <person name="Grigoriev I.V."/>
            <person name="Debuchy R."/>
            <person name="Gladieux P."/>
            <person name="Hiltunen Thoren M."/>
            <person name="Johannesson H."/>
        </authorList>
    </citation>
    <scope>NUCLEOTIDE SEQUENCE</scope>
    <source>
        <strain evidence="3">PSN324</strain>
    </source>
</reference>
<protein>
    <recommendedName>
        <fullName evidence="5">MYND-type zinc finger protein samB</fullName>
    </recommendedName>
</protein>
<gene>
    <name evidence="3" type="ORF">QBC42DRAFT_42597</name>
</gene>
<reference evidence="3" key="2">
    <citation type="submission" date="2023-06" db="EMBL/GenBank/DDBJ databases">
        <authorList>
            <consortium name="Lawrence Berkeley National Laboratory"/>
            <person name="Mondo S.J."/>
            <person name="Hensen N."/>
            <person name="Bonometti L."/>
            <person name="Westerberg I."/>
            <person name="Brannstrom I.O."/>
            <person name="Guillou S."/>
            <person name="Cros-Aarteil S."/>
            <person name="Calhoun S."/>
            <person name="Haridas S."/>
            <person name="Kuo A."/>
            <person name="Pangilinan J."/>
            <person name="Riley R."/>
            <person name="Labutti K."/>
            <person name="Andreopoulos B."/>
            <person name="Lipzen A."/>
            <person name="Chen C."/>
            <person name="Yanf M."/>
            <person name="Daum C."/>
            <person name="Ng V."/>
            <person name="Clum A."/>
            <person name="Steindorff A."/>
            <person name="Ohm R."/>
            <person name="Martin F."/>
            <person name="Silar P."/>
            <person name="Natvig D."/>
            <person name="Lalanne C."/>
            <person name="Gautier V."/>
            <person name="Ament-Velasquez S.L."/>
            <person name="Kruys A."/>
            <person name="Hutchinson M.I."/>
            <person name="Powell A.J."/>
            <person name="Barry K."/>
            <person name="Miller A.N."/>
            <person name="Grigoriev I.V."/>
            <person name="Debuchy R."/>
            <person name="Gladieux P."/>
            <person name="Thoren M.H."/>
            <person name="Johannesson H."/>
        </authorList>
    </citation>
    <scope>NUCLEOTIDE SEQUENCE</scope>
    <source>
        <strain evidence="3">PSN324</strain>
    </source>
</reference>
<dbReference type="Proteomes" id="UP001321749">
    <property type="component" value="Unassembled WGS sequence"/>
</dbReference>
<evidence type="ECO:0008006" key="5">
    <source>
        <dbReference type="Google" id="ProtNLM"/>
    </source>
</evidence>
<sequence length="568" mass="63080">MSRLQYAQPIAALSSPPGTPPPPAWATMPAGMSQLNQAMMAVIFQTGVAHSKDKELAAAAKEVVETHRASHSAGAAYGSPKPITQCRPCYNQILDLFMDRYSPAKDRDWFTPLAQTYLSDLPQLIDEAKQHKIPPAAIDDAIFRTRRAWYASKLRVLLPQVLSWDPDTRQKAMSRVESGFKAGEEASVIDAINQALSRVGSAGGVPERVLEELPARFVAAKNHSEQVLVLRQALFAGDENEVPKSLLKYITMLQQGTTIDQVVSDIMETHQKAWMSIRQIEKKRERLDDLRRAQSAHQAQKKKKAELRQQANILATVPDAVYSIPPCGVCGDEVDVSSEKFYSCVICSVLGIYEIQPLYKRVYCSLRCEAEGSVGHRHQHRCVAGVNCVEYGSTPRIRPRQLSSSLPLRSPSKPQPSRPLLPPSERAQSPGGQDSSQPRALHSPQIGRSAITKKPASSKQTSSSNSSSSSSDCDIRFCTECITALKQPTHWCSLACATKNFSQHRKEVHLPERQKLAIITVDERSVLDHNNYQQADVERLTTTIQQGIAKWRERYLLDVNLTNNEKSV</sequence>
<accession>A0AAV9I2S0</accession>
<feature type="compositionally biased region" description="Pro residues" evidence="2">
    <location>
        <begin position="413"/>
        <end position="422"/>
    </location>
</feature>
<evidence type="ECO:0000313" key="4">
    <source>
        <dbReference type="Proteomes" id="UP001321749"/>
    </source>
</evidence>
<feature type="compositionally biased region" description="Low complexity" evidence="2">
    <location>
        <begin position="400"/>
        <end position="412"/>
    </location>
</feature>